<proteinExistence type="predicted"/>
<feature type="domain" description="Protein kinase" evidence="8">
    <location>
        <begin position="26"/>
        <end position="280"/>
    </location>
</feature>
<evidence type="ECO:0000256" key="5">
    <source>
        <dbReference type="PROSITE-ProRule" id="PRU10141"/>
    </source>
</evidence>
<keyword evidence="3 9" id="KW-0418">Kinase</keyword>
<feature type="region of interest" description="Disordered" evidence="6">
    <location>
        <begin position="420"/>
        <end position="458"/>
    </location>
</feature>
<keyword evidence="10" id="KW-1185">Reference proteome</keyword>
<feature type="compositionally biased region" description="Low complexity" evidence="6">
    <location>
        <begin position="364"/>
        <end position="373"/>
    </location>
</feature>
<dbReference type="Proteomes" id="UP001551176">
    <property type="component" value="Unassembled WGS sequence"/>
</dbReference>
<accession>A0ABV3BEJ6</accession>
<feature type="binding site" evidence="5">
    <location>
        <position position="54"/>
    </location>
    <ligand>
        <name>ATP</name>
        <dbReference type="ChEBI" id="CHEBI:30616"/>
    </ligand>
</feature>
<evidence type="ECO:0000256" key="4">
    <source>
        <dbReference type="ARBA" id="ARBA00022840"/>
    </source>
</evidence>
<evidence type="ECO:0000313" key="10">
    <source>
        <dbReference type="Proteomes" id="UP001551176"/>
    </source>
</evidence>
<dbReference type="EC" id="2.7.11.1" evidence="9"/>
<evidence type="ECO:0000313" key="9">
    <source>
        <dbReference type="EMBL" id="MEU6819386.1"/>
    </source>
</evidence>
<dbReference type="CDD" id="cd14014">
    <property type="entry name" value="STKc_PknB_like"/>
    <property type="match status" value="1"/>
</dbReference>
<dbReference type="SMART" id="SM00220">
    <property type="entry name" value="S_TKc"/>
    <property type="match status" value="1"/>
</dbReference>
<reference evidence="9 10" key="1">
    <citation type="submission" date="2024-06" db="EMBL/GenBank/DDBJ databases">
        <title>The Natural Products Discovery Center: Release of the First 8490 Sequenced Strains for Exploring Actinobacteria Biosynthetic Diversity.</title>
        <authorList>
            <person name="Kalkreuter E."/>
            <person name="Kautsar S.A."/>
            <person name="Yang D."/>
            <person name="Bader C.D."/>
            <person name="Teijaro C.N."/>
            <person name="Fluegel L."/>
            <person name="Davis C.M."/>
            <person name="Simpson J.R."/>
            <person name="Lauterbach L."/>
            <person name="Steele A.D."/>
            <person name="Gui C."/>
            <person name="Meng S."/>
            <person name="Li G."/>
            <person name="Viehrig K."/>
            <person name="Ye F."/>
            <person name="Su P."/>
            <person name="Kiefer A.F."/>
            <person name="Nichols A."/>
            <person name="Cepeda A.J."/>
            <person name="Yan W."/>
            <person name="Fan B."/>
            <person name="Jiang Y."/>
            <person name="Adhikari A."/>
            <person name="Zheng C.-J."/>
            <person name="Schuster L."/>
            <person name="Cowan T.M."/>
            <person name="Smanski M.J."/>
            <person name="Chevrette M.G."/>
            <person name="De Carvalho L.P.S."/>
            <person name="Shen B."/>
        </authorList>
    </citation>
    <scope>NUCLEOTIDE SEQUENCE [LARGE SCALE GENOMIC DNA]</scope>
    <source>
        <strain evidence="9 10">NPDC046838</strain>
    </source>
</reference>
<keyword evidence="7" id="KW-1133">Transmembrane helix</keyword>
<protein>
    <submittedName>
        <fullName evidence="9">Serine/threonine-protein kinase</fullName>
        <ecNumber evidence="9">2.7.11.1</ecNumber>
    </submittedName>
</protein>
<feature type="transmembrane region" description="Helical" evidence="7">
    <location>
        <begin position="391"/>
        <end position="412"/>
    </location>
</feature>
<dbReference type="RefSeq" id="WP_359343569.1">
    <property type="nucleotide sequence ID" value="NZ_JBEYXV010000001.1"/>
</dbReference>
<dbReference type="PROSITE" id="PS00107">
    <property type="entry name" value="PROTEIN_KINASE_ATP"/>
    <property type="match status" value="1"/>
</dbReference>
<organism evidence="9 10">
    <name type="scientific">Streptomyces atriruber</name>
    <dbReference type="NCBI Taxonomy" id="545121"/>
    <lineage>
        <taxon>Bacteria</taxon>
        <taxon>Bacillati</taxon>
        <taxon>Actinomycetota</taxon>
        <taxon>Actinomycetes</taxon>
        <taxon>Kitasatosporales</taxon>
        <taxon>Streptomycetaceae</taxon>
        <taxon>Streptomyces</taxon>
    </lineage>
</organism>
<dbReference type="SUPFAM" id="SSF56112">
    <property type="entry name" value="Protein kinase-like (PK-like)"/>
    <property type="match status" value="1"/>
</dbReference>
<name>A0ABV3BEJ6_9ACTN</name>
<evidence type="ECO:0000259" key="8">
    <source>
        <dbReference type="PROSITE" id="PS50011"/>
    </source>
</evidence>
<dbReference type="Pfam" id="PF00069">
    <property type="entry name" value="Pkinase"/>
    <property type="match status" value="1"/>
</dbReference>
<keyword evidence="4 5" id="KW-0067">ATP-binding</keyword>
<dbReference type="Gene3D" id="3.30.200.20">
    <property type="entry name" value="Phosphorylase Kinase, domain 1"/>
    <property type="match status" value="1"/>
</dbReference>
<keyword evidence="1 9" id="KW-0808">Transferase</keyword>
<dbReference type="Gene3D" id="1.10.510.10">
    <property type="entry name" value="Transferase(Phosphotransferase) domain 1"/>
    <property type="match status" value="1"/>
</dbReference>
<dbReference type="InterPro" id="IPR000719">
    <property type="entry name" value="Prot_kinase_dom"/>
</dbReference>
<dbReference type="InterPro" id="IPR008271">
    <property type="entry name" value="Ser/Thr_kinase_AS"/>
</dbReference>
<dbReference type="EMBL" id="JBEYXV010000001">
    <property type="protein sequence ID" value="MEU6819386.1"/>
    <property type="molecule type" value="Genomic_DNA"/>
</dbReference>
<sequence>MSLQPPGVPFAHAPLSADDPSEIGGYRLHARLGAGGMGVVYLAHTPGGRPIALKAVRDEFAADPEFRSRFAHEVASARSIHGLFTAQVVDSGVDAPTPWLATAYVPGLSLQEVVGRHGPLPVRTVLLLVAGIAEALQAIHRAGVVHRDLKPANVLIAGDGPRVIDFGIARAADATGLTGTGLRIGTAAYMAPEQAQGLPVTPATDVFALGTVAAYVATGVLPFGGGPESAALYRVVHEAPDLSGVPHDLHELISHCLAKQPWDRPTPDDLIAAAHAHPAMGAHPEFAEGWLPQGVSREIATRDAPRDPHPHAPHPHPSSHSSHPHPHPHPHPQPGPAHGTGGTDRVHAQPTVAASPATRRAPDGDGPSGAAPPHGRRTDPAPPRGRRRRTVLALAVTLAVLVPLGGAAYYVLDRRHDASRARDASDASRLPDTPSAHPSSQRPSPPPSSSPSTGTAYAPDYADAELTAPDPDYEFDLAAGKVVPAETAEWYLERTDTEFVLPDDSDAFVAAGYVLSPADCVRGIETEPVTELPFDDLAEERPFCVRSPDGKSVVIARLVEAVPDEGPVTVVMSRHVRSG</sequence>
<gene>
    <name evidence="9" type="ORF">ABZ921_02070</name>
</gene>
<evidence type="ECO:0000256" key="1">
    <source>
        <dbReference type="ARBA" id="ARBA00022679"/>
    </source>
</evidence>
<keyword evidence="7" id="KW-0472">Membrane</keyword>
<keyword evidence="7" id="KW-0812">Transmembrane</keyword>
<evidence type="ECO:0000256" key="6">
    <source>
        <dbReference type="SAM" id="MobiDB-lite"/>
    </source>
</evidence>
<evidence type="ECO:0000256" key="2">
    <source>
        <dbReference type="ARBA" id="ARBA00022741"/>
    </source>
</evidence>
<dbReference type="InterPro" id="IPR011009">
    <property type="entry name" value="Kinase-like_dom_sf"/>
</dbReference>
<dbReference type="GO" id="GO:0004674">
    <property type="term" value="F:protein serine/threonine kinase activity"/>
    <property type="evidence" value="ECO:0007669"/>
    <property type="project" value="UniProtKB-EC"/>
</dbReference>
<dbReference type="PROSITE" id="PS00108">
    <property type="entry name" value="PROTEIN_KINASE_ST"/>
    <property type="match status" value="1"/>
</dbReference>
<evidence type="ECO:0000256" key="3">
    <source>
        <dbReference type="ARBA" id="ARBA00022777"/>
    </source>
</evidence>
<dbReference type="PANTHER" id="PTHR43289:SF34">
    <property type="entry name" value="SERINE_THREONINE-PROTEIN KINASE YBDM-RELATED"/>
    <property type="match status" value="1"/>
</dbReference>
<dbReference type="InterPro" id="IPR017441">
    <property type="entry name" value="Protein_kinase_ATP_BS"/>
</dbReference>
<comment type="caution">
    <text evidence="9">The sequence shown here is derived from an EMBL/GenBank/DDBJ whole genome shotgun (WGS) entry which is preliminary data.</text>
</comment>
<dbReference type="PROSITE" id="PS50011">
    <property type="entry name" value="PROTEIN_KINASE_DOM"/>
    <property type="match status" value="1"/>
</dbReference>
<feature type="region of interest" description="Disordered" evidence="6">
    <location>
        <begin position="302"/>
        <end position="387"/>
    </location>
</feature>
<keyword evidence="2 5" id="KW-0547">Nucleotide-binding</keyword>
<evidence type="ECO:0000256" key="7">
    <source>
        <dbReference type="SAM" id="Phobius"/>
    </source>
</evidence>
<dbReference type="PANTHER" id="PTHR43289">
    <property type="entry name" value="MITOGEN-ACTIVATED PROTEIN KINASE KINASE KINASE 20-RELATED"/>
    <property type="match status" value="1"/>
</dbReference>